<sequence>MGGGGRLEGLVDGWGSVVVATPGCRIQRLAGAGQGIWVWMKEFAWQSSTEDQHVTKYNFICKIYWEVLIVTTRTNEQSQLKNLLAVHEYWSKLRTSVAPKLIRGLMKTRGHPRVDEDKMAVFKLVSELGMMVGCGDNESDGFQTLSCVLGLQEDCGMIYWTSTCVLKLCPSICQNRSSSTHFRFPEALDAVKRICPKRALLTGMTHDYDHEKINMYLCEWSERY</sequence>
<organism evidence="1 2">
    <name type="scientific">Carnegiea gigantea</name>
    <dbReference type="NCBI Taxonomy" id="171969"/>
    <lineage>
        <taxon>Eukaryota</taxon>
        <taxon>Viridiplantae</taxon>
        <taxon>Streptophyta</taxon>
        <taxon>Embryophyta</taxon>
        <taxon>Tracheophyta</taxon>
        <taxon>Spermatophyta</taxon>
        <taxon>Magnoliopsida</taxon>
        <taxon>eudicotyledons</taxon>
        <taxon>Gunneridae</taxon>
        <taxon>Pentapetalae</taxon>
        <taxon>Caryophyllales</taxon>
        <taxon>Cactineae</taxon>
        <taxon>Cactaceae</taxon>
        <taxon>Cactoideae</taxon>
        <taxon>Echinocereeae</taxon>
        <taxon>Carnegiea</taxon>
    </lineage>
</organism>
<reference evidence="1" key="1">
    <citation type="submission" date="2022-04" db="EMBL/GenBank/DDBJ databases">
        <title>Carnegiea gigantea Genome sequencing and assembly v2.</title>
        <authorList>
            <person name="Copetti D."/>
            <person name="Sanderson M.J."/>
            <person name="Burquez A."/>
            <person name="Wojciechowski M.F."/>
        </authorList>
    </citation>
    <scope>NUCLEOTIDE SEQUENCE</scope>
    <source>
        <strain evidence="1">SGP5-SGP5p</strain>
        <tissue evidence="1">Aerial part</tissue>
    </source>
</reference>
<protein>
    <submittedName>
        <fullName evidence="1">Uncharacterized protein</fullName>
    </submittedName>
</protein>
<proteinExistence type="predicted"/>
<dbReference type="PANTHER" id="PTHR42663">
    <property type="entry name" value="HYDROLASE C777.06C-RELATED-RELATED"/>
    <property type="match status" value="1"/>
</dbReference>
<dbReference type="InterPro" id="IPR036866">
    <property type="entry name" value="RibonucZ/Hydroxyglut_hydro"/>
</dbReference>
<comment type="caution">
    <text evidence="1">The sequence shown here is derived from an EMBL/GenBank/DDBJ whole genome shotgun (WGS) entry which is preliminary data.</text>
</comment>
<name>A0A9Q1QA73_9CARY</name>
<accession>A0A9Q1QA73</accession>
<dbReference type="PANTHER" id="PTHR42663:SF6">
    <property type="entry name" value="HYDROLASE C777.06C-RELATED"/>
    <property type="match status" value="1"/>
</dbReference>
<gene>
    <name evidence="1" type="ORF">Cgig2_012689</name>
</gene>
<keyword evidence="2" id="KW-1185">Reference proteome</keyword>
<dbReference type="AlphaFoldDB" id="A0A9Q1QA73"/>
<dbReference type="EMBL" id="JAKOGI010000506">
    <property type="protein sequence ID" value="KAJ8433996.1"/>
    <property type="molecule type" value="Genomic_DNA"/>
</dbReference>
<evidence type="ECO:0000313" key="2">
    <source>
        <dbReference type="Proteomes" id="UP001153076"/>
    </source>
</evidence>
<dbReference type="Proteomes" id="UP001153076">
    <property type="component" value="Unassembled WGS sequence"/>
</dbReference>
<evidence type="ECO:0000313" key="1">
    <source>
        <dbReference type="EMBL" id="KAJ8433996.1"/>
    </source>
</evidence>
<dbReference type="Gene3D" id="3.60.15.10">
    <property type="entry name" value="Ribonuclease Z/Hydroxyacylglutathione hydrolase-like"/>
    <property type="match status" value="1"/>
</dbReference>
<dbReference type="OrthoDB" id="1744057at2759"/>